<organism evidence="1 2">
    <name type="scientific">Hygrophoropsis aurantiaca</name>
    <dbReference type="NCBI Taxonomy" id="72124"/>
    <lineage>
        <taxon>Eukaryota</taxon>
        <taxon>Fungi</taxon>
        <taxon>Dikarya</taxon>
        <taxon>Basidiomycota</taxon>
        <taxon>Agaricomycotina</taxon>
        <taxon>Agaricomycetes</taxon>
        <taxon>Agaricomycetidae</taxon>
        <taxon>Boletales</taxon>
        <taxon>Coniophorineae</taxon>
        <taxon>Hygrophoropsidaceae</taxon>
        <taxon>Hygrophoropsis</taxon>
    </lineage>
</organism>
<name>A0ACB7ZWQ7_9AGAM</name>
<sequence length="232" mass="25566">MPILFLVGAYPFGVDAKRVRSSHRFITTAASMLIVVTANQRQRTFKIPVSGNRHLSCSGRSGGETGIMKDRRRKGDLAAGGTRIPHWNSIESLQLRVLMFEPIRVLMFEPIFHVYTRNTSHPHREVNKKSADTIYVASVTKSALHNVTIPVSYDPMIAAHHGLAVLSLHGLTIEAMHGLTIAALHGKAVADERSKKFPTIDVYILQNLLFPIAGPLVLGFVHVQALYSRGDG</sequence>
<protein>
    <submittedName>
        <fullName evidence="1">Uncharacterized protein</fullName>
    </submittedName>
</protein>
<comment type="caution">
    <text evidence="1">The sequence shown here is derived from an EMBL/GenBank/DDBJ whole genome shotgun (WGS) entry which is preliminary data.</text>
</comment>
<evidence type="ECO:0000313" key="1">
    <source>
        <dbReference type="EMBL" id="KAH7905465.1"/>
    </source>
</evidence>
<proteinExistence type="predicted"/>
<dbReference type="EMBL" id="MU268185">
    <property type="protein sequence ID" value="KAH7905465.1"/>
    <property type="molecule type" value="Genomic_DNA"/>
</dbReference>
<dbReference type="Proteomes" id="UP000790377">
    <property type="component" value="Unassembled WGS sequence"/>
</dbReference>
<reference evidence="1" key="1">
    <citation type="journal article" date="2021" name="New Phytol.">
        <title>Evolutionary innovations through gain and loss of genes in the ectomycorrhizal Boletales.</title>
        <authorList>
            <person name="Wu G."/>
            <person name="Miyauchi S."/>
            <person name="Morin E."/>
            <person name="Kuo A."/>
            <person name="Drula E."/>
            <person name="Varga T."/>
            <person name="Kohler A."/>
            <person name="Feng B."/>
            <person name="Cao Y."/>
            <person name="Lipzen A."/>
            <person name="Daum C."/>
            <person name="Hundley H."/>
            <person name="Pangilinan J."/>
            <person name="Johnson J."/>
            <person name="Barry K."/>
            <person name="LaButti K."/>
            <person name="Ng V."/>
            <person name="Ahrendt S."/>
            <person name="Min B."/>
            <person name="Choi I.G."/>
            <person name="Park H."/>
            <person name="Plett J.M."/>
            <person name="Magnuson J."/>
            <person name="Spatafora J.W."/>
            <person name="Nagy L.G."/>
            <person name="Henrissat B."/>
            <person name="Grigoriev I.V."/>
            <person name="Yang Z.L."/>
            <person name="Xu J."/>
            <person name="Martin F.M."/>
        </authorList>
    </citation>
    <scope>NUCLEOTIDE SEQUENCE</scope>
    <source>
        <strain evidence="1">ATCC 28755</strain>
    </source>
</reference>
<gene>
    <name evidence="1" type="ORF">BJ138DRAFT_1105959</name>
</gene>
<accession>A0ACB7ZWQ7</accession>
<evidence type="ECO:0000313" key="2">
    <source>
        <dbReference type="Proteomes" id="UP000790377"/>
    </source>
</evidence>
<keyword evidence="2" id="KW-1185">Reference proteome</keyword>